<sequence>GLVYESPAIIGSFL</sequence>
<evidence type="ECO:0000313" key="1">
    <source>
        <dbReference type="EMBL" id="GKV02489.1"/>
    </source>
</evidence>
<gene>
    <name evidence="1" type="ORF">SLEP1_g14922</name>
</gene>
<reference evidence="1 2" key="1">
    <citation type="journal article" date="2021" name="Commun. Biol.">
        <title>The genome of Shorea leprosula (Dipterocarpaceae) highlights the ecological relevance of drought in aseasonal tropical rainforests.</title>
        <authorList>
            <person name="Ng K.K.S."/>
            <person name="Kobayashi M.J."/>
            <person name="Fawcett J.A."/>
            <person name="Hatakeyama M."/>
            <person name="Paape T."/>
            <person name="Ng C.H."/>
            <person name="Ang C.C."/>
            <person name="Tnah L.H."/>
            <person name="Lee C.T."/>
            <person name="Nishiyama T."/>
            <person name="Sese J."/>
            <person name="O'Brien M.J."/>
            <person name="Copetti D."/>
            <person name="Mohd Noor M.I."/>
            <person name="Ong R.C."/>
            <person name="Putra M."/>
            <person name="Sireger I.Z."/>
            <person name="Indrioko S."/>
            <person name="Kosugi Y."/>
            <person name="Izuno A."/>
            <person name="Isagi Y."/>
            <person name="Lee S.L."/>
            <person name="Shimizu K.K."/>
        </authorList>
    </citation>
    <scope>NUCLEOTIDE SEQUENCE [LARGE SCALE GENOMIC DNA]</scope>
    <source>
        <strain evidence="1">214</strain>
    </source>
</reference>
<feature type="non-terminal residue" evidence="1">
    <location>
        <position position="1"/>
    </location>
</feature>
<protein>
    <submittedName>
        <fullName evidence="1">Uncharacterized protein</fullName>
    </submittedName>
</protein>
<comment type="caution">
    <text evidence="1">The sequence shown here is derived from an EMBL/GenBank/DDBJ whole genome shotgun (WGS) entry which is preliminary data.</text>
</comment>
<organism evidence="1 2">
    <name type="scientific">Rubroshorea leprosula</name>
    <dbReference type="NCBI Taxonomy" id="152421"/>
    <lineage>
        <taxon>Eukaryota</taxon>
        <taxon>Viridiplantae</taxon>
        <taxon>Streptophyta</taxon>
        <taxon>Embryophyta</taxon>
        <taxon>Tracheophyta</taxon>
        <taxon>Spermatophyta</taxon>
        <taxon>Magnoliopsida</taxon>
        <taxon>eudicotyledons</taxon>
        <taxon>Gunneridae</taxon>
        <taxon>Pentapetalae</taxon>
        <taxon>rosids</taxon>
        <taxon>malvids</taxon>
        <taxon>Malvales</taxon>
        <taxon>Dipterocarpaceae</taxon>
        <taxon>Rubroshorea</taxon>
    </lineage>
</organism>
<evidence type="ECO:0000313" key="2">
    <source>
        <dbReference type="Proteomes" id="UP001054252"/>
    </source>
</evidence>
<name>A0AAV5IRM8_9ROSI</name>
<dbReference type="Proteomes" id="UP001054252">
    <property type="component" value="Unassembled WGS sequence"/>
</dbReference>
<accession>A0AAV5IRM8</accession>
<dbReference type="EMBL" id="BPVZ01000018">
    <property type="protein sequence ID" value="GKV02489.1"/>
    <property type="molecule type" value="Genomic_DNA"/>
</dbReference>
<proteinExistence type="predicted"/>
<keyword evidence="2" id="KW-1185">Reference proteome</keyword>